<accession>A0A2Z6E2A6</accession>
<evidence type="ECO:0000259" key="5">
    <source>
        <dbReference type="PROSITE" id="PS50968"/>
    </source>
</evidence>
<dbReference type="PROSITE" id="PS50968">
    <property type="entry name" value="BIOTINYL_LIPOYL"/>
    <property type="match status" value="1"/>
</dbReference>
<name>A0A2Z6E2A6_9GAMM</name>
<protein>
    <recommendedName>
        <fullName evidence="3">Glycine cleavage system H protein</fullName>
    </recommendedName>
</protein>
<evidence type="ECO:0000313" key="6">
    <source>
        <dbReference type="EMBL" id="BBD78894.1"/>
    </source>
</evidence>
<dbReference type="SUPFAM" id="SSF51230">
    <property type="entry name" value="Single hybrid motif"/>
    <property type="match status" value="1"/>
</dbReference>
<dbReference type="HAMAP" id="MF_00272">
    <property type="entry name" value="GcvH"/>
    <property type="match status" value="1"/>
</dbReference>
<gene>
    <name evidence="3" type="primary">gcvH</name>
    <name evidence="6" type="ORF">ALSL_0222</name>
</gene>
<dbReference type="InterPro" id="IPR033753">
    <property type="entry name" value="GCV_H/Fam206"/>
</dbReference>
<dbReference type="AlphaFoldDB" id="A0A2Z6E2A6"/>
<dbReference type="PANTHER" id="PTHR11715:SF3">
    <property type="entry name" value="GLYCINE CLEAVAGE SYSTEM H PROTEIN-RELATED"/>
    <property type="match status" value="1"/>
</dbReference>
<dbReference type="OrthoDB" id="9796712at2"/>
<sequence>MSEIPGDLKFLKSHEWARLEDDGIVRVGISEHAQEQLGDLVYVELPALGTAVKAGHAVAVVESVKAASDIYTPVSGEVIEVNELLADRPELINEDPYGEGWIFAVRIADRGELDELLDADAYAEQLEQDAH</sequence>
<dbReference type="KEGG" id="rbd:ALSL_0222"/>
<comment type="similarity">
    <text evidence="1 3">Belongs to the GcvH family.</text>
</comment>
<comment type="function">
    <text evidence="3">The glycine cleavage system catalyzes the degradation of glycine. The H protein shuttles the methylamine group of glycine from the P protein to the T protein.</text>
</comment>
<feature type="modified residue" description="N6-lipoyllysine" evidence="3 4">
    <location>
        <position position="65"/>
    </location>
</feature>
<organism evidence="6 7">
    <name type="scientific">Aerosticca soli</name>
    <dbReference type="NCBI Taxonomy" id="2010829"/>
    <lineage>
        <taxon>Bacteria</taxon>
        <taxon>Pseudomonadati</taxon>
        <taxon>Pseudomonadota</taxon>
        <taxon>Gammaproteobacteria</taxon>
        <taxon>Lysobacterales</taxon>
        <taxon>Rhodanobacteraceae</taxon>
        <taxon>Aerosticca</taxon>
    </lineage>
</organism>
<evidence type="ECO:0000256" key="4">
    <source>
        <dbReference type="PIRSR" id="PIRSR617453-50"/>
    </source>
</evidence>
<evidence type="ECO:0000313" key="7">
    <source>
        <dbReference type="Proteomes" id="UP000270530"/>
    </source>
</evidence>
<dbReference type="RefSeq" id="WP_126535837.1">
    <property type="nucleotide sequence ID" value="NZ_AP018560.1"/>
</dbReference>
<dbReference type="EMBL" id="AP018560">
    <property type="protein sequence ID" value="BBD78894.1"/>
    <property type="molecule type" value="Genomic_DNA"/>
</dbReference>
<reference evidence="7" key="2">
    <citation type="submission" date="2018-06" db="EMBL/GenBank/DDBJ databases">
        <title>Genome sequence of Rhodanobacteraceae bacterium strain Dysh456.</title>
        <authorList>
            <person name="Fukui M."/>
        </authorList>
    </citation>
    <scope>NUCLEOTIDE SEQUENCE [LARGE SCALE GENOMIC DNA]</scope>
    <source>
        <strain evidence="7">Dysh456</strain>
    </source>
</reference>
<evidence type="ECO:0000256" key="2">
    <source>
        <dbReference type="ARBA" id="ARBA00022823"/>
    </source>
</evidence>
<dbReference type="InterPro" id="IPR011053">
    <property type="entry name" value="Single_hybrid_motif"/>
</dbReference>
<keyword evidence="7" id="KW-1185">Reference proteome</keyword>
<dbReference type="GO" id="GO:0019464">
    <property type="term" value="P:glycine decarboxylation via glycine cleavage system"/>
    <property type="evidence" value="ECO:0007669"/>
    <property type="project" value="UniProtKB-UniRule"/>
</dbReference>
<evidence type="ECO:0000256" key="1">
    <source>
        <dbReference type="ARBA" id="ARBA00009249"/>
    </source>
</evidence>
<evidence type="ECO:0000256" key="3">
    <source>
        <dbReference type="HAMAP-Rule" id="MF_00272"/>
    </source>
</evidence>
<dbReference type="InterPro" id="IPR000089">
    <property type="entry name" value="Biotin_lipoyl"/>
</dbReference>
<dbReference type="Gene3D" id="2.40.50.100">
    <property type="match status" value="1"/>
</dbReference>
<proteinExistence type="inferred from homology"/>
<dbReference type="Proteomes" id="UP000270530">
    <property type="component" value="Chromosome"/>
</dbReference>
<dbReference type="InterPro" id="IPR002930">
    <property type="entry name" value="GCV_H"/>
</dbReference>
<comment type="subunit">
    <text evidence="3">The glycine cleavage system is composed of four proteins: P, T, L and H.</text>
</comment>
<dbReference type="PANTHER" id="PTHR11715">
    <property type="entry name" value="GLYCINE CLEAVAGE SYSTEM H PROTEIN"/>
    <property type="match status" value="1"/>
</dbReference>
<dbReference type="Pfam" id="PF01597">
    <property type="entry name" value="GCV_H"/>
    <property type="match status" value="1"/>
</dbReference>
<dbReference type="NCBIfam" id="NF002270">
    <property type="entry name" value="PRK01202.1"/>
    <property type="match status" value="1"/>
</dbReference>
<reference evidence="7" key="1">
    <citation type="submission" date="2018-04" db="EMBL/GenBank/DDBJ databases">
        <authorList>
            <person name="Watanabe M."/>
            <person name="Kojima H."/>
        </authorList>
    </citation>
    <scope>NUCLEOTIDE SEQUENCE [LARGE SCALE GENOMIC DNA]</scope>
    <source>
        <strain evidence="7">Dysh456</strain>
    </source>
</reference>
<comment type="cofactor">
    <cofactor evidence="3">
        <name>(R)-lipoate</name>
        <dbReference type="ChEBI" id="CHEBI:83088"/>
    </cofactor>
    <text evidence="3">Binds 1 lipoyl cofactor covalently.</text>
</comment>
<feature type="domain" description="Lipoyl-binding" evidence="5">
    <location>
        <begin position="24"/>
        <end position="106"/>
    </location>
</feature>
<dbReference type="InterPro" id="IPR017453">
    <property type="entry name" value="GCV_H_sub"/>
</dbReference>
<dbReference type="GO" id="GO:0005829">
    <property type="term" value="C:cytosol"/>
    <property type="evidence" value="ECO:0007669"/>
    <property type="project" value="TreeGrafter"/>
</dbReference>
<dbReference type="NCBIfam" id="TIGR00527">
    <property type="entry name" value="gcvH"/>
    <property type="match status" value="1"/>
</dbReference>
<dbReference type="GO" id="GO:0009249">
    <property type="term" value="P:protein lipoylation"/>
    <property type="evidence" value="ECO:0007669"/>
    <property type="project" value="TreeGrafter"/>
</dbReference>
<dbReference type="GO" id="GO:0005960">
    <property type="term" value="C:glycine cleavage complex"/>
    <property type="evidence" value="ECO:0007669"/>
    <property type="project" value="InterPro"/>
</dbReference>
<keyword evidence="2 3" id="KW-0450">Lipoyl</keyword>
<dbReference type="CDD" id="cd06848">
    <property type="entry name" value="GCS_H"/>
    <property type="match status" value="1"/>
</dbReference>